<dbReference type="EMBL" id="VFNV01000001">
    <property type="protein sequence ID" value="TQK75482.1"/>
    <property type="molecule type" value="Genomic_DNA"/>
</dbReference>
<dbReference type="Proteomes" id="UP000316181">
    <property type="component" value="Unassembled WGS sequence"/>
</dbReference>
<dbReference type="Gene3D" id="3.40.50.10900">
    <property type="entry name" value="PAC-like subunit"/>
    <property type="match status" value="1"/>
</dbReference>
<dbReference type="PIRSF" id="PIRSF028754">
    <property type="entry name" value="UCP028754"/>
    <property type="match status" value="1"/>
</dbReference>
<dbReference type="SUPFAM" id="SSF159659">
    <property type="entry name" value="Cgl1923-like"/>
    <property type="match status" value="1"/>
</dbReference>
<dbReference type="AlphaFoldDB" id="A0A542SLI6"/>
<protein>
    <submittedName>
        <fullName evidence="1">PAC2 family protein</fullName>
    </submittedName>
</protein>
<sequence length="303" mass="32707">MTQATPYYTVDEAVAQELIERAAGRPVTLLVALEGYLDAGRVGELVSDTAIVGAERLVTFNADEFIDYRSRRPRITFAESRFTDYEAPEIAVDVAADALGAPLLVLHGLEPDYRWERFVTAVCAIIERFGVALTVAIHGVPAAVPHTRPLITTISATRDDLIPNEPSWLDTLVLPAGVINTLQVRLGESGHDAMGIAVHVPHYLAQSAYQPAAIAALDKLDQAAGVHVDPSGLQKSAVEALDELRERLQESPDIAKVVTTLEGQYDTIQSGRAQAHALTERPGQAGEDLAAELERFLADQGDE</sequence>
<evidence type="ECO:0000313" key="2">
    <source>
        <dbReference type="Proteomes" id="UP000316181"/>
    </source>
</evidence>
<dbReference type="InterPro" id="IPR019151">
    <property type="entry name" value="Proteasome_assmbl_chaperone_2"/>
</dbReference>
<dbReference type="Pfam" id="PF09754">
    <property type="entry name" value="PAC2"/>
    <property type="match status" value="1"/>
</dbReference>
<accession>A0A542SLI6</accession>
<reference evidence="1 2" key="1">
    <citation type="submission" date="2019-06" db="EMBL/GenBank/DDBJ databases">
        <title>Sequencing the genomes of 1000 actinobacteria strains.</title>
        <authorList>
            <person name="Klenk H.-P."/>
        </authorList>
    </citation>
    <scope>NUCLEOTIDE SEQUENCE [LARGE SCALE GENOMIC DNA]</scope>
    <source>
        <strain evidence="1 2">DSM 10596</strain>
    </source>
</reference>
<proteinExistence type="predicted"/>
<name>A0A542SLI6_9MICO</name>
<dbReference type="Gene3D" id="1.10.287.100">
    <property type="match status" value="1"/>
</dbReference>
<dbReference type="OrthoDB" id="3733464at2"/>
<dbReference type="InterPro" id="IPR038389">
    <property type="entry name" value="PSMG2_sf"/>
</dbReference>
<evidence type="ECO:0000313" key="1">
    <source>
        <dbReference type="EMBL" id="TQK75482.1"/>
    </source>
</evidence>
<keyword evidence="2" id="KW-1185">Reference proteome</keyword>
<dbReference type="InterPro" id="IPR008492">
    <property type="entry name" value="Rv2714-like"/>
</dbReference>
<dbReference type="RefSeq" id="WP_142110887.1">
    <property type="nucleotide sequence ID" value="NZ_BAAATB010000005.1"/>
</dbReference>
<gene>
    <name evidence="1" type="ORF">FB389_0109</name>
</gene>
<organism evidence="1 2">
    <name type="scientific">Rarobacter incanus</name>
    <dbReference type="NCBI Taxonomy" id="153494"/>
    <lineage>
        <taxon>Bacteria</taxon>
        <taxon>Bacillati</taxon>
        <taxon>Actinomycetota</taxon>
        <taxon>Actinomycetes</taxon>
        <taxon>Micrococcales</taxon>
        <taxon>Rarobacteraceae</taxon>
        <taxon>Rarobacter</taxon>
    </lineage>
</organism>
<comment type="caution">
    <text evidence="1">The sequence shown here is derived from an EMBL/GenBank/DDBJ whole genome shotgun (WGS) entry which is preliminary data.</text>
</comment>